<dbReference type="InterPro" id="IPR007685">
    <property type="entry name" value="RelA_SpoT"/>
</dbReference>
<dbReference type="Gene3D" id="3.30.460.10">
    <property type="entry name" value="Beta Polymerase, domain 2"/>
    <property type="match status" value="1"/>
</dbReference>
<keyword evidence="9" id="KW-1185">Reference proteome</keyword>
<gene>
    <name evidence="8" type="ORF">C7384_101375</name>
</gene>
<dbReference type="PANTHER" id="PTHR21262:SF31">
    <property type="entry name" value="GTP PYROPHOSPHOKINASE"/>
    <property type="match status" value="1"/>
</dbReference>
<comment type="similarity">
    <text evidence="5">Belongs to the relA/spoT family.</text>
</comment>
<dbReference type="CDD" id="cd05399">
    <property type="entry name" value="NT_Rel-Spo_like"/>
    <property type="match status" value="1"/>
</dbReference>
<comment type="pathway">
    <text evidence="1">Purine metabolism; ppGpp biosynthesis; ppGpp from GTP: step 1/2.</text>
</comment>
<dbReference type="CDD" id="cd01668">
    <property type="entry name" value="TGS_RSH"/>
    <property type="match status" value="1"/>
</dbReference>
<feature type="domain" description="TGS" evidence="7">
    <location>
        <begin position="397"/>
        <end position="458"/>
    </location>
</feature>
<proteinExistence type="inferred from homology"/>
<protein>
    <recommendedName>
        <fullName evidence="2">GTP diphosphokinase</fullName>
        <ecNumber evidence="2">2.7.6.5</ecNumber>
    </recommendedName>
</protein>
<dbReference type="Pfam" id="PF19296">
    <property type="entry name" value="RelA_AH_RIS"/>
    <property type="match status" value="1"/>
</dbReference>
<evidence type="ECO:0000256" key="5">
    <source>
        <dbReference type="RuleBase" id="RU003847"/>
    </source>
</evidence>
<name>A0A2U1DFI8_9LACO</name>
<dbReference type="GO" id="GO:0016301">
    <property type="term" value="F:kinase activity"/>
    <property type="evidence" value="ECO:0007669"/>
    <property type="project" value="UniProtKB-KW"/>
</dbReference>
<dbReference type="InterPro" id="IPR004095">
    <property type="entry name" value="TGS"/>
</dbReference>
<dbReference type="SUPFAM" id="SSF109604">
    <property type="entry name" value="HD-domain/PDEase-like"/>
    <property type="match status" value="1"/>
</dbReference>
<dbReference type="GO" id="GO:0008728">
    <property type="term" value="F:GTP diphosphokinase activity"/>
    <property type="evidence" value="ECO:0007669"/>
    <property type="project" value="UniProtKB-EC"/>
</dbReference>
<evidence type="ECO:0000313" key="8">
    <source>
        <dbReference type="EMBL" id="PVY86456.1"/>
    </source>
</evidence>
<dbReference type="FunFam" id="3.10.20.30:FF:000002">
    <property type="entry name" value="GTP pyrophosphokinase (RelA/SpoT)"/>
    <property type="match status" value="1"/>
</dbReference>
<dbReference type="SMART" id="SM00954">
    <property type="entry name" value="RelA_SpoT"/>
    <property type="match status" value="1"/>
</dbReference>
<dbReference type="Pfam" id="PF04607">
    <property type="entry name" value="RelA_SpoT"/>
    <property type="match status" value="1"/>
</dbReference>
<dbReference type="AlphaFoldDB" id="A0A2U1DFI8"/>
<evidence type="ECO:0000256" key="3">
    <source>
        <dbReference type="ARBA" id="ARBA00023134"/>
    </source>
</evidence>
<dbReference type="GO" id="GO:0005525">
    <property type="term" value="F:GTP binding"/>
    <property type="evidence" value="ECO:0007669"/>
    <property type="project" value="UniProtKB-KW"/>
</dbReference>
<evidence type="ECO:0000259" key="7">
    <source>
        <dbReference type="PROSITE" id="PS51880"/>
    </source>
</evidence>
<dbReference type="FunFam" id="3.30.460.10:FF:000001">
    <property type="entry name" value="GTP pyrophosphokinase RelA"/>
    <property type="match status" value="1"/>
</dbReference>
<dbReference type="PROSITE" id="PS51880">
    <property type="entry name" value="TGS"/>
    <property type="match status" value="1"/>
</dbReference>
<dbReference type="InterPro" id="IPR003607">
    <property type="entry name" value="HD/PDEase_dom"/>
</dbReference>
<dbReference type="Gene3D" id="3.10.20.30">
    <property type="match status" value="1"/>
</dbReference>
<dbReference type="SMART" id="SM00471">
    <property type="entry name" value="HDc"/>
    <property type="match status" value="1"/>
</dbReference>
<keyword evidence="3" id="KW-0547">Nucleotide-binding</keyword>
<reference evidence="8 9" key="1">
    <citation type="submission" date="2018-04" db="EMBL/GenBank/DDBJ databases">
        <title>Genomic Encyclopedia of Type Strains, Phase IV (KMG-IV): sequencing the most valuable type-strain genomes for metagenomic binning, comparative biology and taxonomic classification.</title>
        <authorList>
            <person name="Goeker M."/>
        </authorList>
    </citation>
    <scope>NUCLEOTIDE SEQUENCE [LARGE SCALE GENOMIC DNA]</scope>
    <source>
        <strain evidence="8 9">DSM 28795</strain>
    </source>
</reference>
<dbReference type="UniPathway" id="UPA00908">
    <property type="reaction ID" value="UER00884"/>
</dbReference>
<dbReference type="Gene3D" id="3.30.70.260">
    <property type="match status" value="1"/>
</dbReference>
<dbReference type="InterPro" id="IPR043519">
    <property type="entry name" value="NT_sf"/>
</dbReference>
<evidence type="ECO:0000259" key="6">
    <source>
        <dbReference type="PROSITE" id="PS51831"/>
    </source>
</evidence>
<dbReference type="FunFam" id="1.10.3210.10:FF:000001">
    <property type="entry name" value="GTP pyrophosphokinase RelA"/>
    <property type="match status" value="1"/>
</dbReference>
<accession>A0A2U1DFI8</accession>
<dbReference type="RefSeq" id="WP_089937857.1">
    <property type="nucleotide sequence ID" value="NZ_CAKOEX010000001.1"/>
</dbReference>
<dbReference type="InterPro" id="IPR033655">
    <property type="entry name" value="TGS_RelA/SpoT"/>
</dbReference>
<dbReference type="Proteomes" id="UP000245433">
    <property type="component" value="Unassembled WGS sequence"/>
</dbReference>
<dbReference type="InterPro" id="IPR012676">
    <property type="entry name" value="TGS-like"/>
</dbReference>
<dbReference type="NCBIfam" id="TIGR00691">
    <property type="entry name" value="spoT_relA"/>
    <property type="match status" value="1"/>
</dbReference>
<dbReference type="PANTHER" id="PTHR21262">
    <property type="entry name" value="GUANOSINE-3',5'-BIS DIPHOSPHATE 3'-PYROPHOSPHOHYDROLASE"/>
    <property type="match status" value="1"/>
</dbReference>
<dbReference type="PROSITE" id="PS51831">
    <property type="entry name" value="HD"/>
    <property type="match status" value="1"/>
</dbReference>
<comment type="function">
    <text evidence="5">In eubacteria ppGpp (guanosine 3'-diphosphate 5'-diphosphate) is a mediator of the stringent response that coordinates a variety of cellular activities in response to changes in nutritional abundance.</text>
</comment>
<comment type="catalytic activity">
    <reaction evidence="4">
        <text>GTP + ATP = guanosine 3'-diphosphate 5'-triphosphate + AMP</text>
        <dbReference type="Rhea" id="RHEA:22088"/>
        <dbReference type="ChEBI" id="CHEBI:30616"/>
        <dbReference type="ChEBI" id="CHEBI:37565"/>
        <dbReference type="ChEBI" id="CHEBI:142410"/>
        <dbReference type="ChEBI" id="CHEBI:456215"/>
        <dbReference type="EC" id="2.7.6.5"/>
    </reaction>
</comment>
<dbReference type="Pfam" id="PF02824">
    <property type="entry name" value="TGS"/>
    <property type="match status" value="1"/>
</dbReference>
<evidence type="ECO:0000256" key="4">
    <source>
        <dbReference type="ARBA" id="ARBA00048244"/>
    </source>
</evidence>
<dbReference type="Gene3D" id="1.10.3210.10">
    <property type="entry name" value="Hypothetical protein af1432"/>
    <property type="match status" value="1"/>
</dbReference>
<dbReference type="GO" id="GO:0005886">
    <property type="term" value="C:plasma membrane"/>
    <property type="evidence" value="ECO:0007669"/>
    <property type="project" value="TreeGrafter"/>
</dbReference>
<dbReference type="InterPro" id="IPR002912">
    <property type="entry name" value="ACT_dom"/>
</dbReference>
<keyword evidence="8" id="KW-0808">Transferase</keyword>
<dbReference type="EMBL" id="QEKT01000001">
    <property type="protein sequence ID" value="PVY86456.1"/>
    <property type="molecule type" value="Genomic_DNA"/>
</dbReference>
<dbReference type="CDD" id="cd00077">
    <property type="entry name" value="HDc"/>
    <property type="match status" value="1"/>
</dbReference>
<evidence type="ECO:0000256" key="2">
    <source>
        <dbReference type="ARBA" id="ARBA00013251"/>
    </source>
</evidence>
<dbReference type="InterPro" id="IPR045600">
    <property type="entry name" value="RelA/SpoT_AH_RIS"/>
</dbReference>
<evidence type="ECO:0000256" key="1">
    <source>
        <dbReference type="ARBA" id="ARBA00004976"/>
    </source>
</evidence>
<sequence length="745" mass="83065">MTKYRDYTASDVLEMVASYMSPADTQEVNRAYQWAAQLHQEQRRNSGQPYIIHPIQVAGILAELRMDTATVAAGYLHDVVEDTPATLTDVADKFDPAVAQIVDGVTKISQIKYQNSQERLAENHRKLLLAMSKDIRVIIVKLADRLHNMRTLDALRPDKQKRIARETLDIYAPLADRLGISTIKWELEDLSLSYLDPDDYHHIASLMDMKRDERLAYIQTAVDEINAAIDSLGLQNVDVYGRPKHIYSIYRKLVDKHKEFSEIYDLSAIRVLTDTIPDTYAVLGTIHSRWTPIPGRFKDYIALPKANGYQSLHTTVIGPGGRPMEVQIRTHKMHEVAEFGVAAHWAYKQNRGSDKQAQVGDKNQQALNMIQGILELQESAQDAQDFMAGVQGDLFGDRVYAFSPKGDVYELAQGAGPLDMAFSIHSNVGLKTTGAKVNGRIVPLDYKIKTGDIVEIITSPNAKPSRDWLDLVSTRRARNKIKQHFKQLDRQDNIVAGREVISQELTEEHFNSADFLDENQLTQAALDLHFSSADDMLAAVGYGDMTGQGVVKKLTESARQQQADQAAQELQREILEEGHAITADQTGFSHKEANKVNDIVIAGVDNLLIRLGRCCTPVPGDAVMGYITKGRGVSVHRLDCPNIRQAQGQGQRLVDVQWEDPNGQKANYAADLTVHAENSGGVLNDVIRILNSRTRYVNGINGHVTKSGMMQISLSIGVRNVEQLHGIMDTLHNLPAVSTVERTFH</sequence>
<keyword evidence="3" id="KW-0342">GTP-binding</keyword>
<comment type="caution">
    <text evidence="8">The sequence shown here is derived from an EMBL/GenBank/DDBJ whole genome shotgun (WGS) entry which is preliminary data.</text>
</comment>
<dbReference type="SUPFAM" id="SSF81271">
    <property type="entry name" value="TGS-like"/>
    <property type="match status" value="1"/>
</dbReference>
<dbReference type="CDD" id="cd04876">
    <property type="entry name" value="ACT_RelA-SpoT"/>
    <property type="match status" value="1"/>
</dbReference>
<dbReference type="SUPFAM" id="SSF81301">
    <property type="entry name" value="Nucleotidyltransferase"/>
    <property type="match status" value="1"/>
</dbReference>
<dbReference type="Pfam" id="PF13291">
    <property type="entry name" value="ACT_4"/>
    <property type="match status" value="1"/>
</dbReference>
<dbReference type="InterPro" id="IPR012675">
    <property type="entry name" value="Beta-grasp_dom_sf"/>
</dbReference>
<evidence type="ECO:0000313" key="9">
    <source>
        <dbReference type="Proteomes" id="UP000245433"/>
    </source>
</evidence>
<organism evidence="8 9">
    <name type="scientific">Convivina intestini</name>
    <dbReference type="NCBI Taxonomy" id="1505726"/>
    <lineage>
        <taxon>Bacteria</taxon>
        <taxon>Bacillati</taxon>
        <taxon>Bacillota</taxon>
        <taxon>Bacilli</taxon>
        <taxon>Lactobacillales</taxon>
        <taxon>Lactobacillaceae</taxon>
        <taxon>Convivina</taxon>
    </lineage>
</organism>
<dbReference type="OrthoDB" id="9805041at2"/>
<keyword evidence="8" id="KW-0418">Kinase</keyword>
<dbReference type="InterPro" id="IPR004811">
    <property type="entry name" value="RelA/Spo_fam"/>
</dbReference>
<dbReference type="EC" id="2.7.6.5" evidence="2"/>
<feature type="domain" description="HD" evidence="6">
    <location>
        <begin position="50"/>
        <end position="149"/>
    </location>
</feature>
<dbReference type="InterPro" id="IPR006674">
    <property type="entry name" value="HD_domain"/>
</dbReference>
<dbReference type="Pfam" id="PF13328">
    <property type="entry name" value="HD_4"/>
    <property type="match status" value="1"/>
</dbReference>
<dbReference type="GO" id="GO:0015970">
    <property type="term" value="P:guanosine tetraphosphate biosynthetic process"/>
    <property type="evidence" value="ECO:0007669"/>
    <property type="project" value="UniProtKB-UniPathway"/>
</dbReference>